<organism evidence="1 2">
    <name type="scientific">Peribacillus cavernae</name>
    <dbReference type="NCBI Taxonomy" id="1674310"/>
    <lineage>
        <taxon>Bacteria</taxon>
        <taxon>Bacillati</taxon>
        <taxon>Bacillota</taxon>
        <taxon>Bacilli</taxon>
        <taxon>Bacillales</taxon>
        <taxon>Bacillaceae</taxon>
        <taxon>Peribacillus</taxon>
    </lineage>
</organism>
<gene>
    <name evidence="1" type="ORF">ELQ35_20170</name>
</gene>
<evidence type="ECO:0000313" key="1">
    <source>
        <dbReference type="EMBL" id="RUQ25432.1"/>
    </source>
</evidence>
<dbReference type="OrthoDB" id="2885031at2"/>
<accession>A0A3S0TR99</accession>
<name>A0A3S0TR99_9BACI</name>
<reference evidence="1 2" key="1">
    <citation type="submission" date="2018-12" db="EMBL/GenBank/DDBJ databases">
        <title>Bacillus chawlae sp. nov., Bacillus glennii sp. nov., and Bacillus saganii sp. nov. Isolated from the Vehicle Assembly Building at Kennedy Space Center where the Viking Spacecraft were Assembled.</title>
        <authorList>
            <person name="Seuylemezian A."/>
            <person name="Vaishampayan P."/>
        </authorList>
    </citation>
    <scope>NUCLEOTIDE SEQUENCE [LARGE SCALE GENOMIC DNA]</scope>
    <source>
        <strain evidence="1 2">L5</strain>
    </source>
</reference>
<protein>
    <submittedName>
        <fullName evidence="1">Uncharacterized protein</fullName>
    </submittedName>
</protein>
<dbReference type="AlphaFoldDB" id="A0A3S0TR99"/>
<proteinExistence type="predicted"/>
<dbReference type="Proteomes" id="UP000267430">
    <property type="component" value="Unassembled WGS sequence"/>
</dbReference>
<evidence type="ECO:0000313" key="2">
    <source>
        <dbReference type="Proteomes" id="UP000267430"/>
    </source>
</evidence>
<keyword evidence="2" id="KW-1185">Reference proteome</keyword>
<comment type="caution">
    <text evidence="1">The sequence shown here is derived from an EMBL/GenBank/DDBJ whole genome shotgun (WGS) entry which is preliminary data.</text>
</comment>
<dbReference type="RefSeq" id="WP_126866980.1">
    <property type="nucleotide sequence ID" value="NZ_JAUSTX010000014.1"/>
</dbReference>
<dbReference type="EMBL" id="RYZZ01000042">
    <property type="protein sequence ID" value="RUQ25432.1"/>
    <property type="molecule type" value="Genomic_DNA"/>
</dbReference>
<sequence length="64" mass="7455">MGNTSCRYVINAVGKGGETYLTHCQDKHALRKWIADHEDKLVMNELKIVDKKKHPFLKLFSLKR</sequence>